<evidence type="ECO:0000256" key="2">
    <source>
        <dbReference type="ARBA" id="ARBA00023015"/>
    </source>
</evidence>
<dbReference type="SUPFAM" id="SSF48452">
    <property type="entry name" value="TPR-like"/>
    <property type="match status" value="1"/>
</dbReference>
<dbReference type="Gene3D" id="3.40.50.300">
    <property type="entry name" value="P-loop containing nucleotide triphosphate hydrolases"/>
    <property type="match status" value="1"/>
</dbReference>
<dbReference type="Pfam" id="PF00486">
    <property type="entry name" value="Trans_reg_C"/>
    <property type="match status" value="1"/>
</dbReference>
<keyword evidence="3 5" id="KW-0238">DNA-binding</keyword>
<dbReference type="InterPro" id="IPR051677">
    <property type="entry name" value="AfsR-DnrI-RedD_regulator"/>
</dbReference>
<dbReference type="GO" id="GO:0006355">
    <property type="term" value="P:regulation of DNA-templated transcription"/>
    <property type="evidence" value="ECO:0007669"/>
    <property type="project" value="InterPro"/>
</dbReference>
<name>A0A7W7VIT5_9PSEU</name>
<dbReference type="Gene3D" id="1.25.40.10">
    <property type="entry name" value="Tetratricopeptide repeat domain"/>
    <property type="match status" value="1"/>
</dbReference>
<dbReference type="SMART" id="SM01043">
    <property type="entry name" value="BTAD"/>
    <property type="match status" value="1"/>
</dbReference>
<comment type="caution">
    <text evidence="7">The sequence shown here is derived from an EMBL/GenBank/DDBJ whole genome shotgun (WGS) entry which is preliminary data.</text>
</comment>
<protein>
    <submittedName>
        <fullName evidence="7">DNA-binding SARP family transcriptional activator</fullName>
    </submittedName>
</protein>
<reference evidence="7 8" key="1">
    <citation type="submission" date="2020-08" db="EMBL/GenBank/DDBJ databases">
        <title>Genomic Encyclopedia of Type Strains, Phase III (KMG-III): the genomes of soil and plant-associated and newly described type strains.</title>
        <authorList>
            <person name="Whitman W."/>
        </authorList>
    </citation>
    <scope>NUCLEOTIDE SEQUENCE [LARGE SCALE GENOMIC DNA]</scope>
    <source>
        <strain evidence="7 8">CECT 8960</strain>
    </source>
</reference>
<accession>A0A7W7VIT5</accession>
<dbReference type="Proteomes" id="UP000520767">
    <property type="component" value="Unassembled WGS sequence"/>
</dbReference>
<dbReference type="AlphaFoldDB" id="A0A7W7VIT5"/>
<keyword evidence="4" id="KW-0804">Transcription</keyword>
<dbReference type="InterPro" id="IPR011990">
    <property type="entry name" value="TPR-like_helical_dom_sf"/>
</dbReference>
<keyword evidence="8" id="KW-1185">Reference proteome</keyword>
<dbReference type="InterPro" id="IPR027417">
    <property type="entry name" value="P-loop_NTPase"/>
</dbReference>
<dbReference type="EMBL" id="JACHJQ010000010">
    <property type="protein sequence ID" value="MBB4911624.1"/>
    <property type="molecule type" value="Genomic_DNA"/>
</dbReference>
<proteinExistence type="inferred from homology"/>
<dbReference type="PANTHER" id="PTHR35807">
    <property type="entry name" value="TRANSCRIPTIONAL REGULATOR REDD-RELATED"/>
    <property type="match status" value="1"/>
</dbReference>
<dbReference type="GO" id="GO:0003677">
    <property type="term" value="F:DNA binding"/>
    <property type="evidence" value="ECO:0007669"/>
    <property type="project" value="UniProtKB-UniRule"/>
</dbReference>
<dbReference type="SMART" id="SM00862">
    <property type="entry name" value="Trans_reg_C"/>
    <property type="match status" value="1"/>
</dbReference>
<dbReference type="InterPro" id="IPR016032">
    <property type="entry name" value="Sig_transdc_resp-reg_C-effctor"/>
</dbReference>
<dbReference type="InterPro" id="IPR001867">
    <property type="entry name" value="OmpR/PhoB-type_DNA-bd"/>
</dbReference>
<evidence type="ECO:0000313" key="7">
    <source>
        <dbReference type="EMBL" id="MBB4911624.1"/>
    </source>
</evidence>
<evidence type="ECO:0000259" key="6">
    <source>
        <dbReference type="PROSITE" id="PS51755"/>
    </source>
</evidence>
<evidence type="ECO:0000256" key="4">
    <source>
        <dbReference type="ARBA" id="ARBA00023163"/>
    </source>
</evidence>
<dbReference type="InterPro" id="IPR036388">
    <property type="entry name" value="WH-like_DNA-bd_sf"/>
</dbReference>
<dbReference type="CDD" id="cd15831">
    <property type="entry name" value="BTAD"/>
    <property type="match status" value="1"/>
</dbReference>
<dbReference type="Pfam" id="PF03704">
    <property type="entry name" value="BTAD"/>
    <property type="match status" value="1"/>
</dbReference>
<dbReference type="PANTHER" id="PTHR35807:SF1">
    <property type="entry name" value="TRANSCRIPTIONAL REGULATOR REDD"/>
    <property type="match status" value="1"/>
</dbReference>
<dbReference type="SUPFAM" id="SSF46894">
    <property type="entry name" value="C-terminal effector domain of the bipartite response regulators"/>
    <property type="match status" value="1"/>
</dbReference>
<dbReference type="PROSITE" id="PS51755">
    <property type="entry name" value="OMPR_PHOB"/>
    <property type="match status" value="1"/>
</dbReference>
<dbReference type="Gene3D" id="1.10.10.10">
    <property type="entry name" value="Winged helix-like DNA-binding domain superfamily/Winged helix DNA-binding domain"/>
    <property type="match status" value="2"/>
</dbReference>
<evidence type="ECO:0000256" key="3">
    <source>
        <dbReference type="ARBA" id="ARBA00023125"/>
    </source>
</evidence>
<dbReference type="SUPFAM" id="SSF52540">
    <property type="entry name" value="P-loop containing nucleoside triphosphate hydrolases"/>
    <property type="match status" value="1"/>
</dbReference>
<dbReference type="GO" id="GO:0000160">
    <property type="term" value="P:phosphorelay signal transduction system"/>
    <property type="evidence" value="ECO:0007669"/>
    <property type="project" value="InterPro"/>
</dbReference>
<gene>
    <name evidence="7" type="ORF">FHR82_007894</name>
</gene>
<feature type="DNA-binding region" description="OmpR/PhoB-type" evidence="5">
    <location>
        <begin position="1"/>
        <end position="97"/>
    </location>
</feature>
<evidence type="ECO:0000256" key="1">
    <source>
        <dbReference type="ARBA" id="ARBA00005820"/>
    </source>
</evidence>
<dbReference type="InterPro" id="IPR005158">
    <property type="entry name" value="BTAD"/>
</dbReference>
<keyword evidence="2" id="KW-0805">Transcription regulation</keyword>
<dbReference type="PRINTS" id="PR00364">
    <property type="entry name" value="DISEASERSIST"/>
</dbReference>
<organism evidence="7 8">
    <name type="scientific">Actinophytocola algeriensis</name>
    <dbReference type="NCBI Taxonomy" id="1768010"/>
    <lineage>
        <taxon>Bacteria</taxon>
        <taxon>Bacillati</taxon>
        <taxon>Actinomycetota</taxon>
        <taxon>Actinomycetes</taxon>
        <taxon>Pseudonocardiales</taxon>
        <taxon>Pseudonocardiaceae</taxon>
    </lineage>
</organism>
<comment type="similarity">
    <text evidence="1">Belongs to the AfsR/DnrI/RedD regulatory family.</text>
</comment>
<evidence type="ECO:0000256" key="5">
    <source>
        <dbReference type="PROSITE-ProRule" id="PRU01091"/>
    </source>
</evidence>
<feature type="domain" description="OmpR/PhoB-type" evidence="6">
    <location>
        <begin position="1"/>
        <end position="97"/>
    </location>
</feature>
<evidence type="ECO:0000313" key="8">
    <source>
        <dbReference type="Proteomes" id="UP000520767"/>
    </source>
</evidence>
<sequence>MTEVPALAEFRLLGAFEVWVGGHRLQLGGCRQKKVLATLLLNVNAVVTTERLVDLLWEDPPGTARRQVHNAIARLRVSLGSARALVVSDGPGYRVQVAPEQVDVHRFTRALTAARRAAANGDWGSVSRTVPDALRLWRGPALAGLSGRLLEAAAHRLDEQRLAAQELAVESRLEEGEAASLIPELTELIAEHPLREGLRAQLILALARSGRQSEALEVYERTRLLLAEELGLEPGPGMRELQQRILRGDASLRGDGPAVPPARVLFEVPAPVEKDTATEDVPAGTVSVATPPRPCLLPYDIADFTGRDEDIARLLAAAGAPTESATVVTAIDGMAGVGKTALAVRVAYLLADRYPDGQLFIDLQGHTLGRRPLDPAAALDFLLRSLGVPADQVPATLPDRIARWRSQVAGRRLLLVLDNAEDTAQVRALMPTGPDIGVLVTGRRRLCALEGVSSHSLQPMSPGDATALFRRVAGWERTAPEPRGVVDVAELCGHLPLAVRIAASRFRNRPAWTVRHLVDRLGGAGRQLAELSLGDLSVANVFAASYDRLTVEQQRSFRLLGTHPDPEYNVTRAATLLGMNPESAERVLEELLDVHLLIQDKVGRYRLHPLLREYARSMGGDEAAA</sequence>